<dbReference type="EMBL" id="CVQH01020307">
    <property type="protein sequence ID" value="CRK27053.1"/>
    <property type="molecule type" value="Genomic_DNA"/>
</dbReference>
<protein>
    <submittedName>
        <fullName evidence="1">Uncharacterized protein</fullName>
    </submittedName>
</protein>
<name>A0A0G4LY72_VERLO</name>
<dbReference type="Proteomes" id="UP000044602">
    <property type="component" value="Unassembled WGS sequence"/>
</dbReference>
<sequence length="214" mass="23270">MHGRVEKEAALEIRSSAPYFSDASSDWLCQPKRHQPPPDVAQPVGGVLQALVEAEVLGNGPDGRARPAHMPGDEGARRCDVARNGLLAEDVLACRQGAADDARLHRNRETDDDGKYVGAGQEIVERGFFLVGAVIVDVWPGLDLSRDGGGCLFGSREAFGLEERTEKMIWVLGNGQREEDSSAKGWDGLCGFTYALEQKCHHQAMLPRSSWSSL</sequence>
<dbReference type="AlphaFoldDB" id="A0A0G4LY72"/>
<keyword evidence="2" id="KW-1185">Reference proteome</keyword>
<gene>
    <name evidence="1" type="ORF">BN1708_004276</name>
</gene>
<accession>A0A0G4LY72</accession>
<evidence type="ECO:0000313" key="1">
    <source>
        <dbReference type="EMBL" id="CRK27053.1"/>
    </source>
</evidence>
<organism evidence="1 2">
    <name type="scientific">Verticillium longisporum</name>
    <name type="common">Verticillium dahliae var. longisporum</name>
    <dbReference type="NCBI Taxonomy" id="100787"/>
    <lineage>
        <taxon>Eukaryota</taxon>
        <taxon>Fungi</taxon>
        <taxon>Dikarya</taxon>
        <taxon>Ascomycota</taxon>
        <taxon>Pezizomycotina</taxon>
        <taxon>Sordariomycetes</taxon>
        <taxon>Hypocreomycetidae</taxon>
        <taxon>Glomerellales</taxon>
        <taxon>Plectosphaerellaceae</taxon>
        <taxon>Verticillium</taxon>
    </lineage>
</organism>
<proteinExistence type="predicted"/>
<reference evidence="1 2" key="1">
    <citation type="submission" date="2015-05" db="EMBL/GenBank/DDBJ databases">
        <authorList>
            <person name="Wang D.B."/>
            <person name="Wang M."/>
        </authorList>
    </citation>
    <scope>NUCLEOTIDE SEQUENCE [LARGE SCALE GENOMIC DNA]</scope>
    <source>
        <strain evidence="1">VL1</strain>
    </source>
</reference>
<evidence type="ECO:0000313" key="2">
    <source>
        <dbReference type="Proteomes" id="UP000044602"/>
    </source>
</evidence>